<evidence type="ECO:0000313" key="2">
    <source>
        <dbReference type="Proteomes" id="UP000036403"/>
    </source>
</evidence>
<accession>A0A0J7KFX1</accession>
<dbReference type="STRING" id="67767.A0A0J7KFX1"/>
<keyword evidence="2" id="KW-1185">Reference proteome</keyword>
<dbReference type="PaxDb" id="67767-A0A0J7KFX1"/>
<evidence type="ECO:0008006" key="3">
    <source>
        <dbReference type="Google" id="ProtNLM"/>
    </source>
</evidence>
<name>A0A0J7KFX1_LASNI</name>
<comment type="caution">
    <text evidence="1">The sequence shown here is derived from an EMBL/GenBank/DDBJ whole genome shotgun (WGS) entry which is preliminary data.</text>
</comment>
<sequence>MWKPRQKGGDKIILRLYTVSIKDTERFYLRLLLLHVAGAKRFENLRTVNGVLYETFKDEAIAKNLVEADDLWAKTLEEATESHMPAQPRELFAYICIFGTPTNVPTLWNRYKDYMIEDFVHKNVVNPKIWL</sequence>
<dbReference type="AlphaFoldDB" id="A0A0J7KFX1"/>
<dbReference type="Proteomes" id="UP000036403">
    <property type="component" value="Unassembled WGS sequence"/>
</dbReference>
<dbReference type="PANTHER" id="PTHR10492:SF57">
    <property type="entry name" value="ATP-DEPENDENT DNA HELICASE"/>
    <property type="match status" value="1"/>
</dbReference>
<dbReference type="EMBL" id="LBMM01008061">
    <property type="protein sequence ID" value="KMQ89177.1"/>
    <property type="molecule type" value="Genomic_DNA"/>
</dbReference>
<evidence type="ECO:0000313" key="1">
    <source>
        <dbReference type="EMBL" id="KMQ89177.1"/>
    </source>
</evidence>
<dbReference type="PANTHER" id="PTHR10492">
    <property type="match status" value="1"/>
</dbReference>
<reference evidence="1 2" key="1">
    <citation type="submission" date="2015-04" db="EMBL/GenBank/DDBJ databases">
        <title>Lasius niger genome sequencing.</title>
        <authorList>
            <person name="Konorov E.A."/>
            <person name="Nikitin M.A."/>
            <person name="Kirill M.V."/>
            <person name="Chang P."/>
        </authorList>
    </citation>
    <scope>NUCLEOTIDE SEQUENCE [LARGE SCALE GENOMIC DNA]</scope>
    <source>
        <tissue evidence="1">Whole</tissue>
    </source>
</reference>
<gene>
    <name evidence="1" type="ORF">RF55_11214</name>
</gene>
<dbReference type="OrthoDB" id="10053386at2759"/>
<organism evidence="1 2">
    <name type="scientific">Lasius niger</name>
    <name type="common">Black garden ant</name>
    <dbReference type="NCBI Taxonomy" id="67767"/>
    <lineage>
        <taxon>Eukaryota</taxon>
        <taxon>Metazoa</taxon>
        <taxon>Ecdysozoa</taxon>
        <taxon>Arthropoda</taxon>
        <taxon>Hexapoda</taxon>
        <taxon>Insecta</taxon>
        <taxon>Pterygota</taxon>
        <taxon>Neoptera</taxon>
        <taxon>Endopterygota</taxon>
        <taxon>Hymenoptera</taxon>
        <taxon>Apocrita</taxon>
        <taxon>Aculeata</taxon>
        <taxon>Formicoidea</taxon>
        <taxon>Formicidae</taxon>
        <taxon>Formicinae</taxon>
        <taxon>Lasius</taxon>
        <taxon>Lasius</taxon>
    </lineage>
</organism>
<protein>
    <recommendedName>
        <fullName evidence="3">Helitron helicase</fullName>
    </recommendedName>
</protein>
<proteinExistence type="predicted"/>